<dbReference type="EMBL" id="AAGW02010484">
    <property type="status" value="NOT_ANNOTATED_CDS"/>
    <property type="molecule type" value="Genomic_DNA"/>
</dbReference>
<dbReference type="InParanoid" id="A0A5F9DRK6"/>
<protein>
    <recommendedName>
        <fullName evidence="3">Endonuclease/exonuclease/phosphatase domain-containing protein</fullName>
    </recommendedName>
</protein>
<keyword evidence="2" id="KW-1185">Reference proteome</keyword>
<dbReference type="SUPFAM" id="SSF56219">
    <property type="entry name" value="DNase I-like"/>
    <property type="match status" value="1"/>
</dbReference>
<dbReference type="AlphaFoldDB" id="A0A5F9DRK6"/>
<dbReference type="EMBL" id="AAGW02010485">
    <property type="status" value="NOT_ANNOTATED_CDS"/>
    <property type="molecule type" value="Genomic_DNA"/>
</dbReference>
<accession>A0A5F9DRK6</accession>
<reference evidence="1 2" key="1">
    <citation type="journal article" date="2011" name="Nature">
        <title>A high-resolution map of human evolutionary constraint using 29 mammals.</title>
        <authorList>
            <person name="Lindblad-Toh K."/>
            <person name="Garber M."/>
            <person name="Zuk O."/>
            <person name="Lin M.F."/>
            <person name="Parker B.J."/>
            <person name="Washietl S."/>
            <person name="Kheradpour P."/>
            <person name="Ernst J."/>
            <person name="Jordan G."/>
            <person name="Mauceli E."/>
            <person name="Ward L.D."/>
            <person name="Lowe C.B."/>
            <person name="Holloway A.K."/>
            <person name="Clamp M."/>
            <person name="Gnerre S."/>
            <person name="Alfoldi J."/>
            <person name="Beal K."/>
            <person name="Chang J."/>
            <person name="Clawson H."/>
            <person name="Cuff J."/>
            <person name="Di Palma F."/>
            <person name="Fitzgerald S."/>
            <person name="Flicek P."/>
            <person name="Guttman M."/>
            <person name="Hubisz M.J."/>
            <person name="Jaffe D.B."/>
            <person name="Jungreis I."/>
            <person name="Kent W.J."/>
            <person name="Kostka D."/>
            <person name="Lara M."/>
            <person name="Martins A.L."/>
            <person name="Massingham T."/>
            <person name="Moltke I."/>
            <person name="Raney B.J."/>
            <person name="Rasmussen M.D."/>
            <person name="Robinson J."/>
            <person name="Stark A."/>
            <person name="Vilella A.J."/>
            <person name="Wen J."/>
            <person name="Xie X."/>
            <person name="Zody M.C."/>
            <person name="Baldwin J."/>
            <person name="Bloom T."/>
            <person name="Chin C.W."/>
            <person name="Heiman D."/>
            <person name="Nicol R."/>
            <person name="Nusbaum C."/>
            <person name="Young S."/>
            <person name="Wilkinson J."/>
            <person name="Worley K.C."/>
            <person name="Kovar C.L."/>
            <person name="Muzny D.M."/>
            <person name="Gibbs R.A."/>
            <person name="Cree A."/>
            <person name="Dihn H.H."/>
            <person name="Fowler G."/>
            <person name="Jhangiani S."/>
            <person name="Joshi V."/>
            <person name="Lee S."/>
            <person name="Lewis L.R."/>
            <person name="Nazareth L.V."/>
            <person name="Okwuonu G."/>
            <person name="Santibanez J."/>
            <person name="Warren W.C."/>
            <person name="Mardis E.R."/>
            <person name="Weinstock G.M."/>
            <person name="Wilson R.K."/>
            <person name="Delehaunty K."/>
            <person name="Dooling D."/>
            <person name="Fronik C."/>
            <person name="Fulton L."/>
            <person name="Fulton B."/>
            <person name="Graves T."/>
            <person name="Minx P."/>
            <person name="Sodergren E."/>
            <person name="Birney E."/>
            <person name="Margulies E.H."/>
            <person name="Herrero J."/>
            <person name="Green E.D."/>
            <person name="Haussler D."/>
            <person name="Siepel A."/>
            <person name="Goldman N."/>
            <person name="Pollard K.S."/>
            <person name="Pedersen J.S."/>
            <person name="Lander E.S."/>
            <person name="Kellis M."/>
        </authorList>
    </citation>
    <scope>NUCLEOTIDE SEQUENCE [LARGE SCALE GENOMIC DNA]</scope>
    <source>
        <strain evidence="1 2">Thorbecke inbred</strain>
    </source>
</reference>
<evidence type="ECO:0000313" key="2">
    <source>
        <dbReference type="Proteomes" id="UP000001811"/>
    </source>
</evidence>
<sequence length="143" mass="16851">MSGTKSQWRQRGHYIMIKGSIQQEYIMIINVYAPNCRALVYLKVLLRDLKGDLNSNTIVMVDFNTPLSEIDRSTRKKINKDTVDLNDTIAQMDLTDIYRTFHPSLNLIFISKMKTHTCYCILPRETPCFFRMKFYDTLLDRLD</sequence>
<dbReference type="GeneTree" id="ENSGT00950000183016"/>
<evidence type="ECO:0008006" key="3">
    <source>
        <dbReference type="Google" id="ProtNLM"/>
    </source>
</evidence>
<dbReference type="Gene3D" id="3.60.10.10">
    <property type="entry name" value="Endonuclease/exonuclease/phosphatase"/>
    <property type="match status" value="1"/>
</dbReference>
<dbReference type="EMBL" id="AAGW02010486">
    <property type="status" value="NOT_ANNOTATED_CDS"/>
    <property type="molecule type" value="Genomic_DNA"/>
</dbReference>
<dbReference type="InterPro" id="IPR036691">
    <property type="entry name" value="Endo/exonu/phosph_ase_sf"/>
</dbReference>
<reference evidence="1" key="2">
    <citation type="submission" date="2025-08" db="UniProtKB">
        <authorList>
            <consortium name="Ensembl"/>
        </authorList>
    </citation>
    <scope>IDENTIFICATION</scope>
    <source>
        <strain evidence="1">Thorbecke</strain>
    </source>
</reference>
<name>A0A5F9DRK6_RABIT</name>
<evidence type="ECO:0000313" key="1">
    <source>
        <dbReference type="Ensembl" id="ENSOCUP00000048675.1"/>
    </source>
</evidence>
<dbReference type="Bgee" id="ENSOCUG00000036228">
    <property type="expression patterns" value="Expressed in testis"/>
</dbReference>
<dbReference type="SMR" id="A0A5F9DRK6"/>
<reference evidence="1" key="3">
    <citation type="submission" date="2025-09" db="UniProtKB">
        <authorList>
            <consortium name="Ensembl"/>
        </authorList>
    </citation>
    <scope>IDENTIFICATION</scope>
    <source>
        <strain evidence="1">Thorbecke</strain>
    </source>
</reference>
<dbReference type="Ensembl" id="ENSOCUT00000037153.1">
    <property type="protein sequence ID" value="ENSOCUP00000048675.1"/>
    <property type="gene ID" value="ENSOCUG00000036228.1"/>
</dbReference>
<organism evidence="1 2">
    <name type="scientific">Oryctolagus cuniculus</name>
    <name type="common">Rabbit</name>
    <dbReference type="NCBI Taxonomy" id="9986"/>
    <lineage>
        <taxon>Eukaryota</taxon>
        <taxon>Metazoa</taxon>
        <taxon>Chordata</taxon>
        <taxon>Craniata</taxon>
        <taxon>Vertebrata</taxon>
        <taxon>Euteleostomi</taxon>
        <taxon>Mammalia</taxon>
        <taxon>Eutheria</taxon>
        <taxon>Euarchontoglires</taxon>
        <taxon>Glires</taxon>
        <taxon>Lagomorpha</taxon>
        <taxon>Leporidae</taxon>
        <taxon>Oryctolagus</taxon>
    </lineage>
</organism>
<proteinExistence type="predicted"/>
<dbReference type="Proteomes" id="UP000001811">
    <property type="component" value="Chromosome 2"/>
</dbReference>
<dbReference type="STRING" id="9986.ENSOCUP00000048675"/>